<keyword evidence="3" id="KW-1185">Reference proteome</keyword>
<evidence type="ECO:0000256" key="1">
    <source>
        <dbReference type="SAM" id="MobiDB-lite"/>
    </source>
</evidence>
<organism evidence="2 3">
    <name type="scientific">Symbiodinium microadriaticum</name>
    <name type="common">Dinoflagellate</name>
    <name type="synonym">Zooxanthella microadriatica</name>
    <dbReference type="NCBI Taxonomy" id="2951"/>
    <lineage>
        <taxon>Eukaryota</taxon>
        <taxon>Sar</taxon>
        <taxon>Alveolata</taxon>
        <taxon>Dinophyceae</taxon>
        <taxon>Suessiales</taxon>
        <taxon>Symbiodiniaceae</taxon>
        <taxon>Symbiodinium</taxon>
    </lineage>
</organism>
<feature type="non-terminal residue" evidence="2">
    <location>
        <position position="109"/>
    </location>
</feature>
<protein>
    <submittedName>
        <fullName evidence="2">Uncharacterized protein</fullName>
    </submittedName>
</protein>
<feature type="region of interest" description="Disordered" evidence="1">
    <location>
        <begin position="62"/>
        <end position="85"/>
    </location>
</feature>
<name>A0A1Q9CQ52_SYMMI</name>
<comment type="caution">
    <text evidence="2">The sequence shown here is derived from an EMBL/GenBank/DDBJ whole genome shotgun (WGS) entry which is preliminary data.</text>
</comment>
<dbReference type="Proteomes" id="UP000186817">
    <property type="component" value="Unassembled WGS sequence"/>
</dbReference>
<dbReference type="OrthoDB" id="430175at2759"/>
<evidence type="ECO:0000313" key="3">
    <source>
        <dbReference type="Proteomes" id="UP000186817"/>
    </source>
</evidence>
<gene>
    <name evidence="2" type="ORF">AK812_SmicGene34041</name>
</gene>
<sequence length="109" mass="11630">MVRAVPRLWEAGEQIGLHLGVTYTYTDADGVQLFKGYVLKKANEWPASIGVQKVPDSLRQEARAKGDMGCSTEATGSGLAAQAGDDMGDVPVQAMKAMKAMKTKKATKT</sequence>
<proteinExistence type="predicted"/>
<accession>A0A1Q9CQ52</accession>
<dbReference type="AlphaFoldDB" id="A0A1Q9CQ52"/>
<reference evidence="2 3" key="1">
    <citation type="submission" date="2016-02" db="EMBL/GenBank/DDBJ databases">
        <title>Genome analysis of coral dinoflagellate symbionts highlights evolutionary adaptations to a symbiotic lifestyle.</title>
        <authorList>
            <person name="Aranda M."/>
            <person name="Li Y."/>
            <person name="Liew Y.J."/>
            <person name="Baumgarten S."/>
            <person name="Simakov O."/>
            <person name="Wilson M."/>
            <person name="Piel J."/>
            <person name="Ashoor H."/>
            <person name="Bougouffa S."/>
            <person name="Bajic V.B."/>
            <person name="Ryu T."/>
            <person name="Ravasi T."/>
            <person name="Bayer T."/>
            <person name="Micklem G."/>
            <person name="Kim H."/>
            <person name="Bhak J."/>
            <person name="Lajeunesse T.C."/>
            <person name="Voolstra C.R."/>
        </authorList>
    </citation>
    <scope>NUCLEOTIDE SEQUENCE [LARGE SCALE GENOMIC DNA]</scope>
    <source>
        <strain evidence="2 3">CCMP2467</strain>
    </source>
</reference>
<dbReference type="EMBL" id="LSRX01001000">
    <property type="protein sequence ID" value="OLP85017.1"/>
    <property type="molecule type" value="Genomic_DNA"/>
</dbReference>
<evidence type="ECO:0000313" key="2">
    <source>
        <dbReference type="EMBL" id="OLP85017.1"/>
    </source>
</evidence>